<dbReference type="PROSITE" id="PS01124">
    <property type="entry name" value="HTH_ARAC_FAMILY_2"/>
    <property type="match status" value="1"/>
</dbReference>
<reference evidence="11 12" key="1">
    <citation type="journal article" date="2009" name="Int. J. Syst. Evol. Microbiol.">
        <title>Paenibacillus contaminans sp. nov., isolated from a contaminated laboratory plate.</title>
        <authorList>
            <person name="Chou J.H."/>
            <person name="Lee J.H."/>
            <person name="Lin M.C."/>
            <person name="Chang P.S."/>
            <person name="Arun A.B."/>
            <person name="Young C.C."/>
            <person name="Chen W.M."/>
        </authorList>
    </citation>
    <scope>NUCLEOTIDE SEQUENCE [LARGE SCALE GENOMIC DNA]</scope>
    <source>
        <strain evidence="11 12">CKOBP-6</strain>
    </source>
</reference>
<dbReference type="RefSeq" id="WP_113032965.1">
    <property type="nucleotide sequence ID" value="NZ_QMFB01000013.1"/>
</dbReference>
<dbReference type="Pfam" id="PF12833">
    <property type="entry name" value="HTH_18"/>
    <property type="match status" value="1"/>
</dbReference>
<sequence>MFQLLIVDDEPSVVDTLAHTFPWPELGIEEVLCAYSGRQALELVKRHVIDIVITDIRMPGMDGIQLIEQIRKFSTSTQIVILTGYEEFGYAKRALQLDAADYLLKPVSDESLTETIRKLTRKLTVQGEEAALHQRAAQLLREHQPALKSELLAKLLEGGSCGDAESLPLIDIPFASGEQVTLVLVRLEGQFAQYNRRDRLLIEYSIVNMAEETFGSFYQLWTCRDRHDYIVLTLCPKEISEDGDDDALLPRLCSQLQSHVARFLHGDVSIVVGNPVAFPAGLAAGYQSVVKTMRRRIGKDVGLLMTVNDIIENQSVPILKTLHEPPSLLHLFEAGRWEEVGSKLGAVFDELDQVWNDSPELLAELYHAVAFACYHYAHTNGETLSQLFDRIGETDGMPEHAKLLSVNRMREWTFRLCLKLSQENTEDIRSSRASVINQVKDYIHTHLADNVSLYALSDQVNLHPVYLSKIFKLETGEGIKEYSHRLRMEKAVHLIKNSDLKIYEITKEVGYLNTPYLIKVFKKEFGVTPQEYRDRHIAFQADK</sequence>
<dbReference type="GO" id="GO:0000160">
    <property type="term" value="P:phosphorelay signal transduction system"/>
    <property type="evidence" value="ECO:0007669"/>
    <property type="project" value="UniProtKB-KW"/>
</dbReference>
<keyword evidence="4" id="KW-0902">Two-component regulatory system</keyword>
<dbReference type="InterPro" id="IPR011006">
    <property type="entry name" value="CheY-like_superfamily"/>
</dbReference>
<dbReference type="CDD" id="cd17536">
    <property type="entry name" value="REC_YesN-like"/>
    <property type="match status" value="1"/>
</dbReference>
<keyword evidence="6 11" id="KW-0238">DNA-binding</keyword>
<keyword evidence="2" id="KW-0963">Cytoplasm</keyword>
<dbReference type="InterPro" id="IPR009057">
    <property type="entry name" value="Homeodomain-like_sf"/>
</dbReference>
<evidence type="ECO:0000259" key="10">
    <source>
        <dbReference type="PROSITE" id="PS50110"/>
    </source>
</evidence>
<dbReference type="Proteomes" id="UP000250369">
    <property type="component" value="Unassembled WGS sequence"/>
</dbReference>
<evidence type="ECO:0000256" key="2">
    <source>
        <dbReference type="ARBA" id="ARBA00022490"/>
    </source>
</evidence>
<accession>A0A329MIF9</accession>
<dbReference type="InterPro" id="IPR018060">
    <property type="entry name" value="HTH_AraC"/>
</dbReference>
<feature type="modified residue" description="4-aspartylphosphate" evidence="8">
    <location>
        <position position="55"/>
    </location>
</feature>
<evidence type="ECO:0000313" key="11">
    <source>
        <dbReference type="EMBL" id="RAV19146.1"/>
    </source>
</evidence>
<dbReference type="PROSITE" id="PS50110">
    <property type="entry name" value="RESPONSE_REGULATORY"/>
    <property type="match status" value="1"/>
</dbReference>
<comment type="subcellular location">
    <subcellularLocation>
        <location evidence="1">Cytoplasm</location>
    </subcellularLocation>
</comment>
<dbReference type="Gene3D" id="1.10.10.60">
    <property type="entry name" value="Homeodomain-like"/>
    <property type="match status" value="2"/>
</dbReference>
<evidence type="ECO:0000256" key="1">
    <source>
        <dbReference type="ARBA" id="ARBA00004496"/>
    </source>
</evidence>
<organism evidence="11 12">
    <name type="scientific">Paenibacillus contaminans</name>
    <dbReference type="NCBI Taxonomy" id="450362"/>
    <lineage>
        <taxon>Bacteria</taxon>
        <taxon>Bacillati</taxon>
        <taxon>Bacillota</taxon>
        <taxon>Bacilli</taxon>
        <taxon>Bacillales</taxon>
        <taxon>Paenibacillaceae</taxon>
        <taxon>Paenibacillus</taxon>
    </lineage>
</organism>
<evidence type="ECO:0000256" key="7">
    <source>
        <dbReference type="ARBA" id="ARBA00023163"/>
    </source>
</evidence>
<dbReference type="InterPro" id="IPR051552">
    <property type="entry name" value="HptR"/>
</dbReference>
<dbReference type="GO" id="GO:0005737">
    <property type="term" value="C:cytoplasm"/>
    <property type="evidence" value="ECO:0007669"/>
    <property type="project" value="UniProtKB-SubCell"/>
</dbReference>
<protein>
    <submittedName>
        <fullName evidence="11">DNA-binding response regulator</fullName>
    </submittedName>
</protein>
<evidence type="ECO:0000256" key="6">
    <source>
        <dbReference type="ARBA" id="ARBA00023125"/>
    </source>
</evidence>
<dbReference type="GO" id="GO:0043565">
    <property type="term" value="F:sequence-specific DNA binding"/>
    <property type="evidence" value="ECO:0007669"/>
    <property type="project" value="InterPro"/>
</dbReference>
<dbReference type="PANTHER" id="PTHR42713:SF3">
    <property type="entry name" value="TRANSCRIPTIONAL REGULATORY PROTEIN HPTR"/>
    <property type="match status" value="1"/>
</dbReference>
<dbReference type="GO" id="GO:0003700">
    <property type="term" value="F:DNA-binding transcription factor activity"/>
    <property type="evidence" value="ECO:0007669"/>
    <property type="project" value="InterPro"/>
</dbReference>
<dbReference type="SUPFAM" id="SSF46689">
    <property type="entry name" value="Homeodomain-like"/>
    <property type="match status" value="2"/>
</dbReference>
<evidence type="ECO:0000256" key="4">
    <source>
        <dbReference type="ARBA" id="ARBA00023012"/>
    </source>
</evidence>
<keyword evidence="12" id="KW-1185">Reference proteome</keyword>
<dbReference type="SMART" id="SM00448">
    <property type="entry name" value="REC"/>
    <property type="match status" value="1"/>
</dbReference>
<comment type="caution">
    <text evidence="11">The sequence shown here is derived from an EMBL/GenBank/DDBJ whole genome shotgun (WGS) entry which is preliminary data.</text>
</comment>
<evidence type="ECO:0000259" key="9">
    <source>
        <dbReference type="PROSITE" id="PS01124"/>
    </source>
</evidence>
<evidence type="ECO:0000256" key="5">
    <source>
        <dbReference type="ARBA" id="ARBA00023015"/>
    </source>
</evidence>
<dbReference type="InterPro" id="IPR001789">
    <property type="entry name" value="Sig_transdc_resp-reg_receiver"/>
</dbReference>
<name>A0A329MIF9_9BACL</name>
<feature type="domain" description="Response regulatory" evidence="10">
    <location>
        <begin position="3"/>
        <end position="120"/>
    </location>
</feature>
<proteinExistence type="predicted"/>
<feature type="domain" description="HTH araC/xylS-type" evidence="9">
    <location>
        <begin position="437"/>
        <end position="535"/>
    </location>
</feature>
<evidence type="ECO:0000256" key="8">
    <source>
        <dbReference type="PROSITE-ProRule" id="PRU00169"/>
    </source>
</evidence>
<gene>
    <name evidence="11" type="ORF">DQG23_21645</name>
</gene>
<dbReference type="Pfam" id="PF00072">
    <property type="entry name" value="Response_reg"/>
    <property type="match status" value="1"/>
</dbReference>
<keyword evidence="7" id="KW-0804">Transcription</keyword>
<dbReference type="PANTHER" id="PTHR42713">
    <property type="entry name" value="HISTIDINE KINASE-RELATED"/>
    <property type="match status" value="1"/>
</dbReference>
<dbReference type="EMBL" id="QMFB01000013">
    <property type="protein sequence ID" value="RAV19146.1"/>
    <property type="molecule type" value="Genomic_DNA"/>
</dbReference>
<keyword evidence="5" id="KW-0805">Transcription regulation</keyword>
<dbReference type="OrthoDB" id="9794370at2"/>
<evidence type="ECO:0000256" key="3">
    <source>
        <dbReference type="ARBA" id="ARBA00022553"/>
    </source>
</evidence>
<keyword evidence="3 8" id="KW-0597">Phosphoprotein</keyword>
<dbReference type="SUPFAM" id="SSF52172">
    <property type="entry name" value="CheY-like"/>
    <property type="match status" value="1"/>
</dbReference>
<dbReference type="SMART" id="SM00342">
    <property type="entry name" value="HTH_ARAC"/>
    <property type="match status" value="1"/>
</dbReference>
<dbReference type="Gene3D" id="3.40.50.2300">
    <property type="match status" value="1"/>
</dbReference>
<evidence type="ECO:0000313" key="12">
    <source>
        <dbReference type="Proteomes" id="UP000250369"/>
    </source>
</evidence>
<dbReference type="AlphaFoldDB" id="A0A329MIF9"/>